<name>M1JZB2_CANCI</name>
<dbReference type="AlphaFoldDB" id="M1JZB2"/>
<evidence type="ECO:0000313" key="2">
    <source>
        <dbReference type="EMBL" id="AGE93547.1"/>
    </source>
</evidence>
<feature type="transmembrane region" description="Helical" evidence="1">
    <location>
        <begin position="72"/>
        <end position="94"/>
    </location>
</feature>
<reference evidence="2" key="1">
    <citation type="journal article" date="2009" name="BMC Evol. Biol.">
        <title>Phylogenomic analyses predict sistergroup relationship of nucleariids and fungi and paraphyly of zygomycetes with significant support.</title>
        <authorList>
            <person name="Liu Y."/>
            <person name="Steenkamp E.T."/>
            <person name="Brinkmann H."/>
            <person name="Forget L."/>
            <person name="Philippe H."/>
            <person name="Lang B.F."/>
        </authorList>
    </citation>
    <scope>NUCLEOTIDE SEQUENCE</scope>
</reference>
<sequence>MAILKLIWITAKFCSCDKLSINIWNLLINSWMLSKSIYEDELSPLTTSIILFKVSFTSTNPFFNSLLAFDNWFSILVLSVVETFWFCNCSLWIFSKELYPYSAYLLLHMSLF</sequence>
<keyword evidence="1" id="KW-0812">Transmembrane</keyword>
<gene>
    <name evidence="2" type="primary">orf112</name>
</gene>
<dbReference type="GeneID" id="14659491"/>
<protein>
    <submittedName>
        <fullName evidence="2">Uncharacterized protein</fullName>
    </submittedName>
</protein>
<reference evidence="2" key="2">
    <citation type="submission" date="2012-12" db="EMBL/GenBank/DDBJ databases">
        <authorList>
            <person name="Lang B.F."/>
        </authorList>
    </citation>
    <scope>NUCLEOTIDE SEQUENCE</scope>
</reference>
<evidence type="ECO:0000256" key="1">
    <source>
        <dbReference type="SAM" id="Phobius"/>
    </source>
</evidence>
<dbReference type="RefSeq" id="YP_007476126.1">
    <property type="nucleotide sequence ID" value="NC_020368.1"/>
</dbReference>
<keyword evidence="1" id="KW-1133">Transmembrane helix</keyword>
<geneLocation type="mitochondrion" evidence="2"/>
<organism evidence="2">
    <name type="scientific">Cantharellus cibarius</name>
    <name type="common">Chanterelle</name>
    <dbReference type="NCBI Taxonomy" id="36066"/>
    <lineage>
        <taxon>Eukaryota</taxon>
        <taxon>Fungi</taxon>
        <taxon>Dikarya</taxon>
        <taxon>Basidiomycota</taxon>
        <taxon>Agaricomycotina</taxon>
        <taxon>Agaricomycetes</taxon>
        <taxon>Cantharellales</taxon>
        <taxon>Hydnaceae</taxon>
        <taxon>Cantharellus</taxon>
    </lineage>
</organism>
<proteinExistence type="predicted"/>
<keyword evidence="1" id="KW-0472">Membrane</keyword>
<dbReference type="EMBL" id="KC573037">
    <property type="protein sequence ID" value="AGE93547.1"/>
    <property type="molecule type" value="Genomic_DNA"/>
</dbReference>
<accession>M1JZB2</accession>
<keyword evidence="2" id="KW-0496">Mitochondrion</keyword>